<proteinExistence type="predicted"/>
<name>A0AC59ZRN2_RANTA</name>
<dbReference type="EMBL" id="OX596117">
    <property type="protein sequence ID" value="CAN0491027.1"/>
    <property type="molecule type" value="Genomic_DNA"/>
</dbReference>
<reference evidence="1" key="1">
    <citation type="submission" date="2023-05" db="EMBL/GenBank/DDBJ databases">
        <authorList>
            <consortium name="ELIXIR-Norway"/>
        </authorList>
    </citation>
    <scope>NUCLEOTIDE SEQUENCE</scope>
</reference>
<organism evidence="1 2">
    <name type="scientific">Rangifer tarandus platyrhynchus</name>
    <name type="common">Svalbard reindeer</name>
    <dbReference type="NCBI Taxonomy" id="3082113"/>
    <lineage>
        <taxon>Eukaryota</taxon>
        <taxon>Metazoa</taxon>
        <taxon>Chordata</taxon>
        <taxon>Craniata</taxon>
        <taxon>Vertebrata</taxon>
        <taxon>Euteleostomi</taxon>
        <taxon>Mammalia</taxon>
        <taxon>Eutheria</taxon>
        <taxon>Laurasiatheria</taxon>
        <taxon>Artiodactyla</taxon>
        <taxon>Ruminantia</taxon>
        <taxon>Pecora</taxon>
        <taxon>Cervidae</taxon>
        <taxon>Odocoileinae</taxon>
        <taxon>Rangifer</taxon>
    </lineage>
</organism>
<reference evidence="1" key="2">
    <citation type="submission" date="2025-03" db="EMBL/GenBank/DDBJ databases">
        <authorList>
            <consortium name="ELIXIR-Norway"/>
            <consortium name="Elixir Norway"/>
        </authorList>
    </citation>
    <scope>NUCLEOTIDE SEQUENCE</scope>
</reference>
<gene>
    <name evidence="1" type="ORF">MRATA1EN22A_LOCUS21636</name>
</gene>
<protein>
    <submittedName>
        <fullName evidence="1">Uncharacterized protein</fullName>
    </submittedName>
</protein>
<evidence type="ECO:0000313" key="1">
    <source>
        <dbReference type="EMBL" id="CAN0491027.1"/>
    </source>
</evidence>
<dbReference type="Proteomes" id="UP001162501">
    <property type="component" value="Chromosome 33"/>
</dbReference>
<evidence type="ECO:0000313" key="2">
    <source>
        <dbReference type="Proteomes" id="UP001162501"/>
    </source>
</evidence>
<sequence length="116" mass="12772">MGVHFHSGGNQAGSEGPFFDQDLNLGLSLPAHYCFQSHSPRVCTGGLYTLPWRIHHSMSNAVTIRILAECPLPARHQLWGIGARALVKTGQTLLSRGSQSGLERHCKNKIKQWSVL</sequence>
<accession>A0AC59ZRN2</accession>